<accession>G8NUQ6</accession>
<dbReference type="InterPro" id="IPR017642">
    <property type="entry name" value="DNA_S_mod_DndB"/>
</dbReference>
<proteinExistence type="predicted"/>
<evidence type="ECO:0000313" key="2">
    <source>
        <dbReference type="Proteomes" id="UP000007113"/>
    </source>
</evidence>
<reference evidence="1 2" key="1">
    <citation type="submission" date="2011-11" db="EMBL/GenBank/DDBJ databases">
        <title>Complete sequence of Granulicella mallensis MP5ACTX8.</title>
        <authorList>
            <consortium name="US DOE Joint Genome Institute"/>
            <person name="Lucas S."/>
            <person name="Copeland A."/>
            <person name="Lapidus A."/>
            <person name="Cheng J.-F."/>
            <person name="Goodwin L."/>
            <person name="Pitluck S."/>
            <person name="Peters L."/>
            <person name="Lu M."/>
            <person name="Detter J.C."/>
            <person name="Han C."/>
            <person name="Tapia R."/>
            <person name="Land M."/>
            <person name="Hauser L."/>
            <person name="Kyrpides N."/>
            <person name="Ivanova N."/>
            <person name="Mikhailova N."/>
            <person name="Pagani I."/>
            <person name="Rawat S."/>
            <person name="Mannisto M."/>
            <person name="Haggblom M."/>
            <person name="Woyke T."/>
        </authorList>
    </citation>
    <scope>NUCLEOTIDE SEQUENCE [LARGE SCALE GENOMIC DNA]</scope>
    <source>
        <strain evidence="2">ATCC BAA-1857 / DSM 23137 / MP5ACTX8</strain>
    </source>
</reference>
<dbReference type="Proteomes" id="UP000007113">
    <property type="component" value="Chromosome"/>
</dbReference>
<dbReference type="NCBIfam" id="TIGR03187">
    <property type="entry name" value="DGQHR"/>
    <property type="match status" value="1"/>
</dbReference>
<dbReference type="Pfam" id="PF14072">
    <property type="entry name" value="DndB"/>
    <property type="match status" value="1"/>
</dbReference>
<evidence type="ECO:0000313" key="1">
    <source>
        <dbReference type="EMBL" id="AEU37596.1"/>
    </source>
</evidence>
<sequence>MPLDKTTQMVALPALRGHMGDWIYYSALMSMKDIANRVSMVQDVHKSQRLGDWIQRQVDASIHSASIKDYLLTQPQRFFNSIVLGVYGGSPQWAELSFDVGRKKLPAGAPAEGTLGVLTLDGSEVLFAIDGQHRVAAIKQALETDENLAREEVCVLLIGHAKDSAGQQRTRRLFSTLNRYAKPVSKMEIIALDEDDVVAIVARRLVDDYPLLHDFISLKKGNSIPKSDAEHLSTVTALYDGLDHFLRPKSVAESSWRDKKKRRPKEEEIDQFYKSAVGIWDVLTQALTPLQELGSSTPEDHVARKYRNNNGGHLVFRPIGVTMILWVCRLLLDQGVATKVIVERLRKAPLEIEKNPWVGLIWDPINGIMITDTERQNVARHILLYGLGGELPEVKQTVDKVRANLAGMLNRAMADTSIERWT</sequence>
<organism evidence="1 2">
    <name type="scientific">Granulicella mallensis (strain ATCC BAA-1857 / DSM 23137 / MP5ACTX8)</name>
    <dbReference type="NCBI Taxonomy" id="682795"/>
    <lineage>
        <taxon>Bacteria</taxon>
        <taxon>Pseudomonadati</taxon>
        <taxon>Acidobacteriota</taxon>
        <taxon>Terriglobia</taxon>
        <taxon>Terriglobales</taxon>
        <taxon>Acidobacteriaceae</taxon>
        <taxon>Granulicella</taxon>
    </lineage>
</organism>
<dbReference type="InterPro" id="IPR017601">
    <property type="entry name" value="DGQHR-contain_dom"/>
</dbReference>
<gene>
    <name evidence="1" type="ordered locus">AciX8_3298</name>
</gene>
<name>G8NUQ6_GRAMM</name>
<dbReference type="KEGG" id="gma:AciX8_3298"/>
<dbReference type="HOGENOM" id="CLU_056950_0_0_0"/>
<dbReference type="EMBL" id="CP003130">
    <property type="protein sequence ID" value="AEU37596.1"/>
    <property type="molecule type" value="Genomic_DNA"/>
</dbReference>
<dbReference type="STRING" id="682795.AciX8_3298"/>
<dbReference type="CDD" id="cd16414">
    <property type="entry name" value="dndB_like"/>
    <property type="match status" value="1"/>
</dbReference>
<dbReference type="AlphaFoldDB" id="G8NUQ6"/>
<dbReference type="RefSeq" id="WP_014266470.1">
    <property type="nucleotide sequence ID" value="NC_016631.1"/>
</dbReference>
<protein>
    <submittedName>
        <fullName evidence="1">DGQHR domain protein</fullName>
    </submittedName>
</protein>
<dbReference type="OrthoDB" id="9789139at2"/>
<keyword evidence="2" id="KW-1185">Reference proteome</keyword>